<evidence type="ECO:0000259" key="1">
    <source>
        <dbReference type="PROSITE" id="PS50181"/>
    </source>
</evidence>
<evidence type="ECO:0000313" key="3">
    <source>
        <dbReference type="Proteomes" id="UP001630127"/>
    </source>
</evidence>
<keyword evidence="3" id="KW-1185">Reference proteome</keyword>
<dbReference type="CDD" id="cd22157">
    <property type="entry name" value="F-box_AtFBW1-like"/>
    <property type="match status" value="1"/>
</dbReference>
<dbReference type="EMBL" id="JBJUIK010000015">
    <property type="protein sequence ID" value="KAL3503711.1"/>
    <property type="molecule type" value="Genomic_DNA"/>
</dbReference>
<name>A0ABD2YAL0_9GENT</name>
<dbReference type="SUPFAM" id="SSF81383">
    <property type="entry name" value="F-box domain"/>
    <property type="match status" value="1"/>
</dbReference>
<dbReference type="AlphaFoldDB" id="A0ABD2YAL0"/>
<comment type="caution">
    <text evidence="2">The sequence shown here is derived from an EMBL/GenBank/DDBJ whole genome shotgun (WGS) entry which is preliminary data.</text>
</comment>
<sequence>MWKGPRKVEDYRDVERPTKSRRLVNSKSSCPTTHEFLSFNDGNLPDWLLIEVLCRLPIKSIFRFKCVSKCWNSIISHPSFRRFYISRASASALPWGFLLKRIHVEGSKMANFPKHKLLENKISDGTLLSSPHASVLALPNSHKAKGPLYYIKAADNGVVLYGWFDLDRRSFNDATEYFICNPITKQWLAIPDPKHCTRRASFGFITQVDEEGILRSFKLVLVHCPCTSKIQNFLEFEVFSSETGKWVEHIVHSPCTVRVSHNKKAFVMEGNLHWDDCELGVIAYDPYNSPDKFRIIEFPHVDTEGNKSRYMCGGHLGRLKYFEVGRMFKPQGFSHLKIWALEDYSSNNWYLQHIVRKEDIMVDNNLGSSQHI</sequence>
<dbReference type="InterPro" id="IPR055290">
    <property type="entry name" value="At3g26010-like"/>
</dbReference>
<dbReference type="Proteomes" id="UP001630127">
    <property type="component" value="Unassembled WGS sequence"/>
</dbReference>
<dbReference type="InterPro" id="IPR036047">
    <property type="entry name" value="F-box-like_dom_sf"/>
</dbReference>
<dbReference type="Pfam" id="PF24750">
    <property type="entry name" value="b-prop_At3g26010-like"/>
    <property type="match status" value="1"/>
</dbReference>
<feature type="domain" description="F-box" evidence="1">
    <location>
        <begin position="38"/>
        <end position="83"/>
    </location>
</feature>
<dbReference type="PROSITE" id="PS50181">
    <property type="entry name" value="FBOX"/>
    <property type="match status" value="1"/>
</dbReference>
<dbReference type="PANTHER" id="PTHR35546:SF70">
    <property type="entry name" value="F-BOX PROTEIN INTERACTION DOMAIN PROTEIN"/>
    <property type="match status" value="1"/>
</dbReference>
<gene>
    <name evidence="2" type="ORF">ACH5RR_038160</name>
</gene>
<organism evidence="2 3">
    <name type="scientific">Cinchona calisaya</name>
    <dbReference type="NCBI Taxonomy" id="153742"/>
    <lineage>
        <taxon>Eukaryota</taxon>
        <taxon>Viridiplantae</taxon>
        <taxon>Streptophyta</taxon>
        <taxon>Embryophyta</taxon>
        <taxon>Tracheophyta</taxon>
        <taxon>Spermatophyta</taxon>
        <taxon>Magnoliopsida</taxon>
        <taxon>eudicotyledons</taxon>
        <taxon>Gunneridae</taxon>
        <taxon>Pentapetalae</taxon>
        <taxon>asterids</taxon>
        <taxon>lamiids</taxon>
        <taxon>Gentianales</taxon>
        <taxon>Rubiaceae</taxon>
        <taxon>Cinchonoideae</taxon>
        <taxon>Cinchoneae</taxon>
        <taxon>Cinchona</taxon>
    </lineage>
</organism>
<dbReference type="PANTHER" id="PTHR35546">
    <property type="entry name" value="F-BOX PROTEIN INTERACTION DOMAIN PROTEIN-RELATED"/>
    <property type="match status" value="1"/>
</dbReference>
<dbReference type="Gene3D" id="1.20.1280.50">
    <property type="match status" value="1"/>
</dbReference>
<dbReference type="SMART" id="SM00256">
    <property type="entry name" value="FBOX"/>
    <property type="match status" value="1"/>
</dbReference>
<dbReference type="Pfam" id="PF00646">
    <property type="entry name" value="F-box"/>
    <property type="match status" value="1"/>
</dbReference>
<evidence type="ECO:0000313" key="2">
    <source>
        <dbReference type="EMBL" id="KAL3503711.1"/>
    </source>
</evidence>
<dbReference type="InterPro" id="IPR056592">
    <property type="entry name" value="Beta-prop_At3g26010-like"/>
</dbReference>
<accession>A0ABD2YAL0</accession>
<protein>
    <recommendedName>
        <fullName evidence="1">F-box domain-containing protein</fullName>
    </recommendedName>
</protein>
<reference evidence="2 3" key="1">
    <citation type="submission" date="2024-11" db="EMBL/GenBank/DDBJ databases">
        <title>A near-complete genome assembly of Cinchona calisaya.</title>
        <authorList>
            <person name="Lian D.C."/>
            <person name="Zhao X.W."/>
            <person name="Wei L."/>
        </authorList>
    </citation>
    <scope>NUCLEOTIDE SEQUENCE [LARGE SCALE GENOMIC DNA]</scope>
    <source>
        <tissue evidence="2">Nenye</tissue>
    </source>
</reference>
<dbReference type="InterPro" id="IPR001810">
    <property type="entry name" value="F-box_dom"/>
</dbReference>
<proteinExistence type="predicted"/>